<comment type="caution">
    <text evidence="3">The sequence shown here is derived from an EMBL/GenBank/DDBJ whole genome shotgun (WGS) entry which is preliminary data.</text>
</comment>
<sequence>MYKSQNSYFKIAFILFIFSVLFSLMLKAQFFYYISFLFFSMVLLSINKMSYYTSFLFNSILLITLPTLLFYYHYLLLNHSTTHTTIYIICLFFFLSILNFIILAYNIKPALEFKRRTFLYQYETLIRIVLLFIFYIILLYSVLSTFSVLYHYLSKLFNEGLEGSNAYTSKLDALYFSSTTFFTIGFGDITPLDYSETTKKLVMIQALFGHLITTVLWPIAIIIIFSNKHQLQELLLSKHSKQRTRLPRTKS</sequence>
<dbReference type="Gene3D" id="1.10.287.70">
    <property type="match status" value="1"/>
</dbReference>
<proteinExistence type="predicted"/>
<evidence type="ECO:0000256" key="1">
    <source>
        <dbReference type="SAM" id="Phobius"/>
    </source>
</evidence>
<dbReference type="EMBL" id="SMGQ01000011">
    <property type="protein sequence ID" value="TCK97767.1"/>
    <property type="molecule type" value="Genomic_DNA"/>
</dbReference>
<evidence type="ECO:0000313" key="4">
    <source>
        <dbReference type="Proteomes" id="UP000294545"/>
    </source>
</evidence>
<dbReference type="RefSeq" id="WP_132279081.1">
    <property type="nucleotide sequence ID" value="NZ_SMGQ01000011.1"/>
</dbReference>
<dbReference type="SUPFAM" id="SSF81324">
    <property type="entry name" value="Voltage-gated potassium channels"/>
    <property type="match status" value="1"/>
</dbReference>
<dbReference type="OrthoDB" id="2088391at2"/>
<dbReference type="Proteomes" id="UP000294545">
    <property type="component" value="Unassembled WGS sequence"/>
</dbReference>
<feature type="transmembrane region" description="Helical" evidence="1">
    <location>
        <begin position="55"/>
        <end position="74"/>
    </location>
</feature>
<dbReference type="Pfam" id="PF07885">
    <property type="entry name" value="Ion_trans_2"/>
    <property type="match status" value="1"/>
</dbReference>
<gene>
    <name evidence="3" type="ORF">EDC19_0169</name>
</gene>
<feature type="transmembrane region" description="Helical" evidence="1">
    <location>
        <begin position="86"/>
        <end position="107"/>
    </location>
</feature>
<name>A0A4R1MWZ9_9FIRM</name>
<feature type="transmembrane region" description="Helical" evidence="1">
    <location>
        <begin position="206"/>
        <end position="226"/>
    </location>
</feature>
<feature type="transmembrane region" description="Helical" evidence="1">
    <location>
        <begin position="7"/>
        <end position="24"/>
    </location>
</feature>
<evidence type="ECO:0000259" key="2">
    <source>
        <dbReference type="Pfam" id="PF07885"/>
    </source>
</evidence>
<keyword evidence="4" id="KW-1185">Reference proteome</keyword>
<feature type="transmembrane region" description="Helical" evidence="1">
    <location>
        <begin position="30"/>
        <end position="46"/>
    </location>
</feature>
<dbReference type="AlphaFoldDB" id="A0A4R1MWZ9"/>
<feature type="domain" description="Potassium channel" evidence="2">
    <location>
        <begin position="143"/>
        <end position="216"/>
    </location>
</feature>
<accession>A0A4R1MWZ9</accession>
<keyword evidence="1" id="KW-0472">Membrane</keyword>
<keyword evidence="1" id="KW-0812">Transmembrane</keyword>
<keyword evidence="1" id="KW-1133">Transmembrane helix</keyword>
<reference evidence="3 4" key="1">
    <citation type="submission" date="2019-03" db="EMBL/GenBank/DDBJ databases">
        <title>Genomic Encyclopedia of Type Strains, Phase IV (KMG-IV): sequencing the most valuable type-strain genomes for metagenomic binning, comparative biology and taxonomic classification.</title>
        <authorList>
            <person name="Goeker M."/>
        </authorList>
    </citation>
    <scope>NUCLEOTIDE SEQUENCE [LARGE SCALE GENOMIC DNA]</scope>
    <source>
        <strain evidence="3 4">DSM 24176</strain>
    </source>
</reference>
<dbReference type="InterPro" id="IPR013099">
    <property type="entry name" value="K_chnl_dom"/>
</dbReference>
<feature type="transmembrane region" description="Helical" evidence="1">
    <location>
        <begin position="128"/>
        <end position="153"/>
    </location>
</feature>
<organism evidence="3 4">
    <name type="scientific">Natranaerovirga hydrolytica</name>
    <dbReference type="NCBI Taxonomy" id="680378"/>
    <lineage>
        <taxon>Bacteria</taxon>
        <taxon>Bacillati</taxon>
        <taxon>Bacillota</taxon>
        <taxon>Clostridia</taxon>
        <taxon>Lachnospirales</taxon>
        <taxon>Natranaerovirgaceae</taxon>
        <taxon>Natranaerovirga</taxon>
    </lineage>
</organism>
<evidence type="ECO:0000313" key="3">
    <source>
        <dbReference type="EMBL" id="TCK97767.1"/>
    </source>
</evidence>
<protein>
    <submittedName>
        <fullName evidence="3">Ion channel</fullName>
    </submittedName>
</protein>